<keyword evidence="2" id="KW-1185">Reference proteome</keyword>
<sequence>MTLEAAEDVLERACFLQPHKNPIMDIVDARFGETGDNALVLTYAQMRASVSFVVWWHHRLGYYSPSCVQKALEKLPVDVRVAMVENLVVLGGTTMLHCSYDRPIRETDDAQASVDG</sequence>
<proteinExistence type="predicted"/>
<name>A0A8K1CN49_PYTOL</name>
<evidence type="ECO:0000313" key="1">
    <source>
        <dbReference type="EMBL" id="TMW66622.1"/>
    </source>
</evidence>
<accession>A0A8K1CN49</accession>
<dbReference type="Gene3D" id="3.30.420.40">
    <property type="match status" value="1"/>
</dbReference>
<dbReference type="EMBL" id="SPLM01000008">
    <property type="protein sequence ID" value="TMW66622.1"/>
    <property type="molecule type" value="Genomic_DNA"/>
</dbReference>
<dbReference type="AlphaFoldDB" id="A0A8K1CN49"/>
<organism evidence="1 2">
    <name type="scientific">Pythium oligandrum</name>
    <name type="common">Mycoparasitic fungus</name>
    <dbReference type="NCBI Taxonomy" id="41045"/>
    <lineage>
        <taxon>Eukaryota</taxon>
        <taxon>Sar</taxon>
        <taxon>Stramenopiles</taxon>
        <taxon>Oomycota</taxon>
        <taxon>Peronosporomycetes</taxon>
        <taxon>Pythiales</taxon>
        <taxon>Pythiaceae</taxon>
        <taxon>Pythium</taxon>
    </lineage>
</organism>
<evidence type="ECO:0000313" key="2">
    <source>
        <dbReference type="Proteomes" id="UP000794436"/>
    </source>
</evidence>
<gene>
    <name evidence="1" type="ORF">Poli38472_014598</name>
</gene>
<protein>
    <submittedName>
        <fullName evidence="1">Uncharacterized protein</fullName>
    </submittedName>
</protein>
<dbReference type="OrthoDB" id="337660at2759"/>
<comment type="caution">
    <text evidence="1">The sequence shown here is derived from an EMBL/GenBank/DDBJ whole genome shotgun (WGS) entry which is preliminary data.</text>
</comment>
<dbReference type="Proteomes" id="UP000794436">
    <property type="component" value="Unassembled WGS sequence"/>
</dbReference>
<reference evidence="1" key="1">
    <citation type="submission" date="2019-03" db="EMBL/GenBank/DDBJ databases">
        <title>Long read genome sequence of the mycoparasitic Pythium oligandrum ATCC 38472 isolated from sugarbeet rhizosphere.</title>
        <authorList>
            <person name="Gaulin E."/>
        </authorList>
    </citation>
    <scope>NUCLEOTIDE SEQUENCE</scope>
    <source>
        <strain evidence="1">ATCC 38472_TT</strain>
    </source>
</reference>